<feature type="region of interest" description="Disordered" evidence="1">
    <location>
        <begin position="88"/>
        <end position="145"/>
    </location>
</feature>
<dbReference type="AlphaFoldDB" id="A0A484LUF0"/>
<name>A0A484LUF0_9ASTE</name>
<organism evidence="2 3">
    <name type="scientific">Cuscuta campestris</name>
    <dbReference type="NCBI Taxonomy" id="132261"/>
    <lineage>
        <taxon>Eukaryota</taxon>
        <taxon>Viridiplantae</taxon>
        <taxon>Streptophyta</taxon>
        <taxon>Embryophyta</taxon>
        <taxon>Tracheophyta</taxon>
        <taxon>Spermatophyta</taxon>
        <taxon>Magnoliopsida</taxon>
        <taxon>eudicotyledons</taxon>
        <taxon>Gunneridae</taxon>
        <taxon>Pentapetalae</taxon>
        <taxon>asterids</taxon>
        <taxon>lamiids</taxon>
        <taxon>Solanales</taxon>
        <taxon>Convolvulaceae</taxon>
        <taxon>Cuscuteae</taxon>
        <taxon>Cuscuta</taxon>
        <taxon>Cuscuta subgen. Grammica</taxon>
        <taxon>Cuscuta sect. Cleistogrammica</taxon>
    </lineage>
</organism>
<reference evidence="2 3" key="1">
    <citation type="submission" date="2018-04" db="EMBL/GenBank/DDBJ databases">
        <authorList>
            <person name="Vogel A."/>
        </authorList>
    </citation>
    <scope>NUCLEOTIDE SEQUENCE [LARGE SCALE GENOMIC DNA]</scope>
</reference>
<evidence type="ECO:0000313" key="3">
    <source>
        <dbReference type="Proteomes" id="UP000595140"/>
    </source>
</evidence>
<protein>
    <recommendedName>
        <fullName evidence="4">Retrotransposon gag domain-containing protein</fullName>
    </recommendedName>
</protein>
<dbReference type="EMBL" id="OOIL02001947">
    <property type="protein sequence ID" value="VFQ79428.1"/>
    <property type="molecule type" value="Genomic_DNA"/>
</dbReference>
<dbReference type="Proteomes" id="UP000595140">
    <property type="component" value="Unassembled WGS sequence"/>
</dbReference>
<evidence type="ECO:0008006" key="4">
    <source>
        <dbReference type="Google" id="ProtNLM"/>
    </source>
</evidence>
<gene>
    <name evidence="2" type="ORF">CCAM_LOCUS21204</name>
</gene>
<evidence type="ECO:0000313" key="2">
    <source>
        <dbReference type="EMBL" id="VFQ79428.1"/>
    </source>
</evidence>
<feature type="region of interest" description="Disordered" evidence="1">
    <location>
        <begin position="232"/>
        <end position="260"/>
    </location>
</feature>
<proteinExistence type="predicted"/>
<keyword evidence="3" id="KW-1185">Reference proteome</keyword>
<accession>A0A484LUF0</accession>
<feature type="compositionally biased region" description="Basic and acidic residues" evidence="1">
    <location>
        <begin position="235"/>
        <end position="260"/>
    </location>
</feature>
<sequence>MYFATNGRKKLHFSHLLSVRQRPDEPLSDFLTRWKLETTKVYGVDDKAKLSTFHLVLRWGDFSKRLALEKPKEYSVGMTMAMAEDEAEAEELEANKKREEEGGLGAQVVLARPRPKKNTEEQSPTSSGHRYKKGRDQQNQQPQGRDIYEEMGYGERKPYPSYPPHSPKLMLLKEHTPLTHPISMILDYVEHQGRVEYDPRFDLVYVVENGPYCRFHWAGSHDSDECKVLKKRNTWQKDDGKKPADHSGKKAVEAPQKRRK</sequence>
<evidence type="ECO:0000256" key="1">
    <source>
        <dbReference type="SAM" id="MobiDB-lite"/>
    </source>
</evidence>
<dbReference type="OrthoDB" id="1751727at2759"/>